<dbReference type="RefSeq" id="WP_184298365.1">
    <property type="nucleotide sequence ID" value="NZ_JACHLP010000003.1"/>
</dbReference>
<keyword evidence="2" id="KW-1185">Reference proteome</keyword>
<reference evidence="1 2" key="1">
    <citation type="submission" date="2020-08" db="EMBL/GenBank/DDBJ databases">
        <title>Functional genomics of gut bacteria from endangered species of beetles.</title>
        <authorList>
            <person name="Carlos-Shanley C."/>
        </authorList>
    </citation>
    <scope>NUCLEOTIDE SEQUENCE [LARGE SCALE GENOMIC DNA]</scope>
    <source>
        <strain evidence="1 2">S00239</strain>
    </source>
</reference>
<dbReference type="AlphaFoldDB" id="A0A840LAP3"/>
<evidence type="ECO:0000313" key="2">
    <source>
        <dbReference type="Proteomes" id="UP000562027"/>
    </source>
</evidence>
<sequence>MPALNPATLLLTHNLRAKALGLAALLLGLGGCAQLDGLAQLKPGLSTGADVQGRYGPPSRIWPEPGGGQTLEYASQPFGTRCPMITLDKDGRVSAVVDGLEPAQRARILPGMRPEQVSRILGRERSRVFFELSGEEVWDWNIQPDQAGYPMRFNVHFKQGLVFRTSQSMVFPSRFGFRDD</sequence>
<dbReference type="Proteomes" id="UP000562027">
    <property type="component" value="Unassembled WGS sequence"/>
</dbReference>
<dbReference type="EMBL" id="JACHLP010000003">
    <property type="protein sequence ID" value="MBB4843268.1"/>
    <property type="molecule type" value="Genomic_DNA"/>
</dbReference>
<evidence type="ECO:0008006" key="3">
    <source>
        <dbReference type="Google" id="ProtNLM"/>
    </source>
</evidence>
<protein>
    <recommendedName>
        <fullName evidence="3">Beta-barrel assembly machine subunit BamE</fullName>
    </recommendedName>
</protein>
<gene>
    <name evidence="1" type="ORF">HNP55_001787</name>
</gene>
<name>A0A840LAP3_9BURK</name>
<organism evidence="1 2">
    <name type="scientific">Roseateles oligotrophus</name>
    <dbReference type="NCBI Taxonomy" id="1769250"/>
    <lineage>
        <taxon>Bacteria</taxon>
        <taxon>Pseudomonadati</taxon>
        <taxon>Pseudomonadota</taxon>
        <taxon>Betaproteobacteria</taxon>
        <taxon>Burkholderiales</taxon>
        <taxon>Sphaerotilaceae</taxon>
        <taxon>Roseateles</taxon>
    </lineage>
</organism>
<comment type="caution">
    <text evidence="1">The sequence shown here is derived from an EMBL/GenBank/DDBJ whole genome shotgun (WGS) entry which is preliminary data.</text>
</comment>
<proteinExistence type="predicted"/>
<accession>A0A840LAP3</accession>
<evidence type="ECO:0000313" key="1">
    <source>
        <dbReference type="EMBL" id="MBB4843268.1"/>
    </source>
</evidence>